<dbReference type="Pfam" id="PF03237">
    <property type="entry name" value="Terminase_6N"/>
    <property type="match status" value="1"/>
</dbReference>
<dbReference type="EMBL" id="HF548320">
    <property type="protein sequence ID" value="CCO21705.1"/>
    <property type="molecule type" value="Genomic_DNA"/>
</dbReference>
<name>S0DFY1_9ZZZZ</name>
<dbReference type="NCBIfam" id="TIGR01630">
    <property type="entry name" value="psiM2_ORF9"/>
    <property type="match status" value="1"/>
</dbReference>
<evidence type="ECO:0000313" key="2">
    <source>
        <dbReference type="EMBL" id="CCO21705.1"/>
    </source>
</evidence>
<dbReference type="InterPro" id="IPR027417">
    <property type="entry name" value="P-loop_NTPase"/>
</dbReference>
<sequence>MNSNDIKELNKTISDDPEPATSPRPASEGRFLFRGEGFGSSAPVCGAFSEFAREMFPSLGTRPFHENYYRLLEAFAAGRVRRLMITMPPQHGKSHGASVLLPAYILGLDPDRRIALASYSASLASRFNRRVQRLIESREYAAVFPATTIKKNGSSKSGDAGGYIRTAEHVEIIGAEGELFSVGREGPLTGNRVDTFILDDLYKDAMEANSPVIRDNCWEWYTSVVRTRMHNDSSELIVFTRWHEEDLIGQIARREEVRPLTSWSQLDDHPADVWLHLNLEALKTSPPTEIDPRRKGEPLWEERHSRKLLLKKRALDPVQFECMYQGAPSAAQGLLYGEGFQTYDRLPRDVMCRHNYTDTADMGDDYLCSVCYLVGLDEKIYVIDVVYSPEPMEVTEGLVAEMITRTDTRLAYIESNNGGRGFARAVGGLASGVKIEWFHQAENKEARILSNSATVMHKLRMPEGWEKRWPQFAHHLATYRRLFRANRLHDAPDVLTASMLTTRPPKPLIGPLTRVPEASMLTTRPPK</sequence>
<protein>
    <submittedName>
        <fullName evidence="2">Uncharacterized protein</fullName>
    </submittedName>
</protein>
<proteinExistence type="predicted"/>
<evidence type="ECO:0000256" key="1">
    <source>
        <dbReference type="SAM" id="MobiDB-lite"/>
    </source>
</evidence>
<dbReference type="InterPro" id="IPR006517">
    <property type="entry name" value="Phage_terminase_lsu-like_C"/>
</dbReference>
<dbReference type="Gene3D" id="3.40.50.300">
    <property type="entry name" value="P-loop containing nucleotide triphosphate hydrolases"/>
    <property type="match status" value="1"/>
</dbReference>
<reference evidence="2" key="1">
    <citation type="submission" date="2012-10" db="EMBL/GenBank/DDBJ databases">
        <authorList>
            <person name="Sandrine L."/>
        </authorList>
    </citation>
    <scope>NUCLEOTIDE SEQUENCE</scope>
</reference>
<feature type="compositionally biased region" description="Basic and acidic residues" evidence="1">
    <location>
        <begin position="1"/>
        <end position="14"/>
    </location>
</feature>
<dbReference type="AlphaFoldDB" id="S0DFY1"/>
<feature type="region of interest" description="Disordered" evidence="1">
    <location>
        <begin position="1"/>
        <end position="27"/>
    </location>
</feature>
<organism evidence="2">
    <name type="scientific">termite gut metagenome</name>
    <dbReference type="NCBI Taxonomy" id="433724"/>
    <lineage>
        <taxon>unclassified sequences</taxon>
        <taxon>metagenomes</taxon>
        <taxon>organismal metagenomes</taxon>
    </lineage>
</organism>
<accession>S0DFY1</accession>
<gene>
    <name evidence="2" type="ORF">BN138_893</name>
</gene>
<feature type="non-terminal residue" evidence="2">
    <location>
        <position position="527"/>
    </location>
</feature>
<reference evidence="2" key="2">
    <citation type="journal article" date="2013" name="Biotechnol. Biofuels">
        <title>Mining for hemicellulases in the fungus-growing termite Pseudacanthotermes militaris using functional metagenomics.</title>
        <authorList>
            <person name="Bastien G."/>
            <person name="Arnal G."/>
            <person name="Bozonnet S."/>
            <person name="Laguerre S."/>
            <person name="Ferreira F."/>
            <person name="Faure R."/>
            <person name="Henrissat B."/>
            <person name="Lefevre F."/>
            <person name="Robe P."/>
            <person name="Bouchez O."/>
            <person name="Noirot C."/>
            <person name="Dumon C."/>
            <person name="O'Donohue M."/>
        </authorList>
    </citation>
    <scope>NUCLEOTIDE SEQUENCE</scope>
</reference>